<organism evidence="8">
    <name type="scientific">Solanum tuberosum</name>
    <name type="common">Potato</name>
    <dbReference type="NCBI Taxonomy" id="4113"/>
    <lineage>
        <taxon>Eukaryota</taxon>
        <taxon>Viridiplantae</taxon>
        <taxon>Streptophyta</taxon>
        <taxon>Embryophyta</taxon>
        <taxon>Tracheophyta</taxon>
        <taxon>Spermatophyta</taxon>
        <taxon>Magnoliopsida</taxon>
        <taxon>eudicotyledons</taxon>
        <taxon>Gunneridae</taxon>
        <taxon>Pentapetalae</taxon>
        <taxon>asterids</taxon>
        <taxon>lamiids</taxon>
        <taxon>Solanales</taxon>
        <taxon>Solanaceae</taxon>
        <taxon>Solanoideae</taxon>
        <taxon>Solaneae</taxon>
        <taxon>Solanum</taxon>
    </lineage>
</organism>
<dbReference type="OrthoDB" id="775852at2759"/>
<evidence type="ECO:0000256" key="5">
    <source>
        <dbReference type="RuleBase" id="RU369040"/>
    </source>
</evidence>
<comment type="subcellular location">
    <subcellularLocation>
        <location evidence="5">Nucleus</location>
    </subcellularLocation>
</comment>
<feature type="region of interest" description="Disordered" evidence="6">
    <location>
        <begin position="1"/>
        <end position="28"/>
    </location>
</feature>
<evidence type="ECO:0000259" key="7">
    <source>
        <dbReference type="Pfam" id="PF05687"/>
    </source>
</evidence>
<dbReference type="EMBL" id="MH341399">
    <property type="protein sequence ID" value="QAB35644.1"/>
    <property type="molecule type" value="mRNA"/>
</dbReference>
<keyword evidence="4 5" id="KW-0804">Transcription</keyword>
<comment type="function">
    <text evidence="5">Functions in brassinosteroid signaling. May function as transcriptional repressor.</text>
</comment>
<dbReference type="GO" id="GO:0006351">
    <property type="term" value="P:DNA-templated transcription"/>
    <property type="evidence" value="ECO:0007669"/>
    <property type="project" value="InterPro"/>
</dbReference>
<feature type="compositionally biased region" description="Low complexity" evidence="6">
    <location>
        <begin position="109"/>
        <end position="130"/>
    </location>
</feature>
<feature type="region of interest" description="Disordered" evidence="6">
    <location>
        <begin position="109"/>
        <end position="131"/>
    </location>
</feature>
<evidence type="ECO:0000313" key="8">
    <source>
        <dbReference type="EMBL" id="QAB35644.1"/>
    </source>
</evidence>
<dbReference type="GO" id="GO:0005634">
    <property type="term" value="C:nucleus"/>
    <property type="evidence" value="ECO:0007669"/>
    <property type="project" value="UniProtKB-SubCell"/>
</dbReference>
<sequence length="319" mass="34454">MTAGTGGGGSSGRLPTWKERENNKRRERRRRAIAAKIFTGLRTQGNFKLPKHCDNNEVLKALCIEAGWIVEDDGTTYRKGYMPPPIENGCASMNISACSSIQPSPMSSSFPSPVPSYHASPTSSSFPSPSRCDGNPSSYILPFLHNLASIPSTLPPLRISNSAPVTPPLSSPTRGSKPPKPIWESLSRFPLHSFQHPLFAASAPSSPTRRRYSKPATIPECDESDAASVESARWVSFQTVAAPTSPTFNLVKPLPQQNILLDALSGHGMFGWGEAAAQKGHGAEFDFESCKVKAWEGERIHEVAVDDLELTLGSAKARA</sequence>
<dbReference type="Pfam" id="PF05687">
    <property type="entry name" value="BES1_N"/>
    <property type="match status" value="1"/>
</dbReference>
<gene>
    <name evidence="8" type="primary">BZR1-2</name>
</gene>
<evidence type="ECO:0000256" key="6">
    <source>
        <dbReference type="SAM" id="MobiDB-lite"/>
    </source>
</evidence>
<dbReference type="GO" id="GO:0009742">
    <property type="term" value="P:brassinosteroid mediated signaling pathway"/>
    <property type="evidence" value="ECO:0007669"/>
    <property type="project" value="UniProtKB-UniRule"/>
</dbReference>
<keyword evidence="5" id="KW-1070">Brassinosteroid signaling pathway</keyword>
<feature type="compositionally biased region" description="Gly residues" evidence="6">
    <location>
        <begin position="1"/>
        <end position="11"/>
    </location>
</feature>
<dbReference type="GO" id="GO:0003700">
    <property type="term" value="F:DNA-binding transcription factor activity"/>
    <property type="evidence" value="ECO:0007669"/>
    <property type="project" value="UniProtKB-UniRule"/>
</dbReference>
<keyword evidence="2 5" id="KW-0805">Transcription regulation</keyword>
<dbReference type="Gramene" id="RHC02H1G0790.2.1">
    <property type="protein sequence ID" value="RHC02H1G0790.2.1"/>
    <property type="gene ID" value="RHC02H1G0790.2"/>
</dbReference>
<dbReference type="InterPro" id="IPR033264">
    <property type="entry name" value="BZR"/>
</dbReference>
<accession>A0A410HGS6</accession>
<evidence type="ECO:0000256" key="3">
    <source>
        <dbReference type="ARBA" id="ARBA00023125"/>
    </source>
</evidence>
<feature type="region of interest" description="Disordered" evidence="6">
    <location>
        <begin position="159"/>
        <end position="180"/>
    </location>
</feature>
<evidence type="ECO:0000256" key="4">
    <source>
        <dbReference type="ARBA" id="ARBA00023163"/>
    </source>
</evidence>
<dbReference type="GO" id="GO:0003677">
    <property type="term" value="F:DNA binding"/>
    <property type="evidence" value="ECO:0007669"/>
    <property type="project" value="UniProtKB-UniRule"/>
</dbReference>
<feature type="domain" description="BES1/BZR1 plant transcription factor N-terminal" evidence="7">
    <location>
        <begin position="10"/>
        <end position="134"/>
    </location>
</feature>
<keyword evidence="3 5" id="KW-0238">DNA-binding</keyword>
<dbReference type="AlphaFoldDB" id="A0A410HGS6"/>
<proteinExistence type="evidence at transcript level"/>
<protein>
    <recommendedName>
        <fullName evidence="5">Protein BZR1 homolog</fullName>
    </recommendedName>
    <alternativeName>
        <fullName evidence="5">Protein BRASSINAZOLE-RESISTANT 1 homolog</fullName>
    </alternativeName>
</protein>
<dbReference type="PANTHER" id="PTHR31506">
    <property type="entry name" value="BES1/BZR1 HOMOLOG PROTEIN 3-RELATED"/>
    <property type="match status" value="1"/>
</dbReference>
<comment type="similarity">
    <text evidence="1 5">Belongs to the BZR/LAT61 family.</text>
</comment>
<dbReference type="PANTHER" id="PTHR31506:SF15">
    <property type="entry name" value="BES1_BZR1 HOMOLOG PROTEIN 2"/>
    <property type="match status" value="1"/>
</dbReference>
<reference evidence="8" key="1">
    <citation type="submission" date="2018-05" db="EMBL/GenBank/DDBJ databases">
        <title>Identification and characteristic analysis of brassinosteroid-synthetic and signal pathway genes in Solanum tuberosum.</title>
        <authorList>
            <person name="Chen F."/>
        </authorList>
    </citation>
    <scope>NUCLEOTIDE SEQUENCE</scope>
</reference>
<evidence type="ECO:0000256" key="2">
    <source>
        <dbReference type="ARBA" id="ARBA00023015"/>
    </source>
</evidence>
<name>A0A410HGS6_SOLTU</name>
<evidence type="ECO:0000256" key="1">
    <source>
        <dbReference type="ARBA" id="ARBA00005909"/>
    </source>
</evidence>
<dbReference type="InterPro" id="IPR008540">
    <property type="entry name" value="BES1_N"/>
</dbReference>